<dbReference type="SMART" id="SM00382">
    <property type="entry name" value="AAA"/>
    <property type="match status" value="1"/>
</dbReference>
<sequence length="701" mass="71881">MVDAPAPGQDGRPHAKEGAYAEGALFLRRRWRVLLRLAGWSVLEAGQTFLTGYALARALDDGFLAGERATGLGWLGLAALAVVAGAYGTGRVYREVAALVEPLRDGLVRRVVDRAVGDAVRGTAGRGESAAVSRLTHQVEIARDTFAGLVMVSRSFVFVAIGALVGLFSLAPVLLLIVVPPLLAGLTLFAASLRPMARVQEVFLDADEGIATELGQAAAGLRDITAAGAEERVAGEVDVRIDAEVAAARALARWGTLRELALGVGGRLPVVLLLLCTPWLLDRGVTAGSLVGALTYLTQSLLPALQSLIQGIGLSGSRLVVVIRRLAERAAEPPPTPEPTTAATSSAPAAAAPRTVSSAVSSAASPAVPAISPAVSLRAVTFAYGEHAEPVVRDLDLDVPAGGHLAVVGPSGVGKSTLAGLIAGLLVPRGGEIVVCGVPVRGRDAADLAAARVLIPQEAYVFTGTVAENLGYLRAEPVPESELMAAVDAIGLTALVAQWGGPGGSVEPGSLSAGQRQLIALARAYLSPAPVVLLDEATCHLDPAAEARAEQAFARRPGSTLIVIAHRVSSARRADRVLVMDGQHPACGTHEELLNTCALYRDLAGGWSPPADAPTSRDRHDRHDRAGAPPAPPAPCAPGPASDLPAATSQPTGTLRDADGVHPVAGAGLAGDGGHVVAHRSMGQMQTARDVADRGTLGGER</sequence>
<proteinExistence type="predicted"/>
<dbReference type="EMBL" id="JACHJL010000001">
    <property type="protein sequence ID" value="MBB5933242.1"/>
    <property type="molecule type" value="Genomic_DNA"/>
</dbReference>
<feature type="compositionally biased region" description="Low complexity" evidence="7">
    <location>
        <begin position="339"/>
        <end position="349"/>
    </location>
</feature>
<evidence type="ECO:0000256" key="7">
    <source>
        <dbReference type="SAM" id="MobiDB-lite"/>
    </source>
</evidence>
<evidence type="ECO:0000256" key="3">
    <source>
        <dbReference type="ARBA" id="ARBA00022741"/>
    </source>
</evidence>
<feature type="transmembrane region" description="Helical" evidence="8">
    <location>
        <begin position="37"/>
        <end position="59"/>
    </location>
</feature>
<feature type="compositionally biased region" description="Basic and acidic residues" evidence="7">
    <location>
        <begin position="615"/>
        <end position="626"/>
    </location>
</feature>
<evidence type="ECO:0000259" key="9">
    <source>
        <dbReference type="PROSITE" id="PS50893"/>
    </source>
</evidence>
<evidence type="ECO:0000313" key="12">
    <source>
        <dbReference type="Proteomes" id="UP000588098"/>
    </source>
</evidence>
<dbReference type="PANTHER" id="PTHR24221:SF654">
    <property type="entry name" value="ATP-BINDING CASSETTE SUB-FAMILY B MEMBER 6"/>
    <property type="match status" value="1"/>
</dbReference>
<dbReference type="Gene3D" id="1.20.1560.10">
    <property type="entry name" value="ABC transporter type 1, transmembrane domain"/>
    <property type="match status" value="1"/>
</dbReference>
<dbReference type="SUPFAM" id="SSF52540">
    <property type="entry name" value="P-loop containing nucleoside triphosphate hydrolases"/>
    <property type="match status" value="1"/>
</dbReference>
<dbReference type="Pfam" id="PF00005">
    <property type="entry name" value="ABC_tran"/>
    <property type="match status" value="1"/>
</dbReference>
<evidence type="ECO:0000259" key="10">
    <source>
        <dbReference type="PROSITE" id="PS50929"/>
    </source>
</evidence>
<accession>A0A7W9UW74</accession>
<organism evidence="11 12">
    <name type="scientific">Streptomyces zagrosensis</name>
    <dbReference type="NCBI Taxonomy" id="1042984"/>
    <lineage>
        <taxon>Bacteria</taxon>
        <taxon>Bacillati</taxon>
        <taxon>Actinomycetota</taxon>
        <taxon>Actinomycetes</taxon>
        <taxon>Kitasatosporales</taxon>
        <taxon>Streptomycetaceae</taxon>
        <taxon>Streptomyces</taxon>
    </lineage>
</organism>
<dbReference type="SUPFAM" id="SSF90123">
    <property type="entry name" value="ABC transporter transmembrane region"/>
    <property type="match status" value="1"/>
</dbReference>
<dbReference type="InterPro" id="IPR039421">
    <property type="entry name" value="Type_1_exporter"/>
</dbReference>
<gene>
    <name evidence="11" type="ORF">FHS42_000260</name>
</gene>
<dbReference type="PROSITE" id="PS00211">
    <property type="entry name" value="ABC_TRANSPORTER_1"/>
    <property type="match status" value="1"/>
</dbReference>
<dbReference type="CDD" id="cd03228">
    <property type="entry name" value="ABCC_MRP_Like"/>
    <property type="match status" value="1"/>
</dbReference>
<protein>
    <submittedName>
        <fullName evidence="11">ATP-binding cassette subfamily C protein</fullName>
    </submittedName>
</protein>
<keyword evidence="2 8" id="KW-0812">Transmembrane</keyword>
<dbReference type="InterPro" id="IPR011527">
    <property type="entry name" value="ABC1_TM_dom"/>
</dbReference>
<evidence type="ECO:0000313" key="11">
    <source>
        <dbReference type="EMBL" id="MBB5933242.1"/>
    </source>
</evidence>
<evidence type="ECO:0000256" key="6">
    <source>
        <dbReference type="ARBA" id="ARBA00023136"/>
    </source>
</evidence>
<dbReference type="InterPro" id="IPR017871">
    <property type="entry name" value="ABC_transporter-like_CS"/>
</dbReference>
<comment type="caution">
    <text evidence="11">The sequence shown here is derived from an EMBL/GenBank/DDBJ whole genome shotgun (WGS) entry which is preliminary data.</text>
</comment>
<keyword evidence="5 8" id="KW-1133">Transmembrane helix</keyword>
<comment type="subcellular location">
    <subcellularLocation>
        <location evidence="1">Cell membrane</location>
        <topology evidence="1">Multi-pass membrane protein</topology>
    </subcellularLocation>
</comment>
<keyword evidence="12" id="KW-1185">Reference proteome</keyword>
<dbReference type="InterPro" id="IPR036640">
    <property type="entry name" value="ABC1_TM_sf"/>
</dbReference>
<dbReference type="GO" id="GO:0034040">
    <property type="term" value="F:ATPase-coupled lipid transmembrane transporter activity"/>
    <property type="evidence" value="ECO:0007669"/>
    <property type="project" value="TreeGrafter"/>
</dbReference>
<feature type="compositionally biased region" description="Pro residues" evidence="7">
    <location>
        <begin position="629"/>
        <end position="638"/>
    </location>
</feature>
<evidence type="ECO:0000256" key="4">
    <source>
        <dbReference type="ARBA" id="ARBA00022840"/>
    </source>
</evidence>
<keyword evidence="6 8" id="KW-0472">Membrane</keyword>
<dbReference type="InterPro" id="IPR003439">
    <property type="entry name" value="ABC_transporter-like_ATP-bd"/>
</dbReference>
<dbReference type="GO" id="GO:0016887">
    <property type="term" value="F:ATP hydrolysis activity"/>
    <property type="evidence" value="ECO:0007669"/>
    <property type="project" value="InterPro"/>
</dbReference>
<dbReference type="Gene3D" id="3.40.50.300">
    <property type="entry name" value="P-loop containing nucleotide triphosphate hydrolases"/>
    <property type="match status" value="1"/>
</dbReference>
<dbReference type="PROSITE" id="PS50929">
    <property type="entry name" value="ABC_TM1F"/>
    <property type="match status" value="1"/>
</dbReference>
<evidence type="ECO:0000256" key="2">
    <source>
        <dbReference type="ARBA" id="ARBA00022692"/>
    </source>
</evidence>
<dbReference type="InterPro" id="IPR027417">
    <property type="entry name" value="P-loop_NTPase"/>
</dbReference>
<feature type="transmembrane region" description="Helical" evidence="8">
    <location>
        <begin position="71"/>
        <end position="89"/>
    </location>
</feature>
<evidence type="ECO:0000256" key="1">
    <source>
        <dbReference type="ARBA" id="ARBA00004651"/>
    </source>
</evidence>
<dbReference type="InterPro" id="IPR003593">
    <property type="entry name" value="AAA+_ATPase"/>
</dbReference>
<feature type="domain" description="ABC transporter" evidence="9">
    <location>
        <begin position="375"/>
        <end position="606"/>
    </location>
</feature>
<feature type="domain" description="ABC transmembrane type-1" evidence="10">
    <location>
        <begin position="132"/>
        <end position="306"/>
    </location>
</feature>
<feature type="region of interest" description="Disordered" evidence="7">
    <location>
        <begin position="330"/>
        <end position="349"/>
    </location>
</feature>
<evidence type="ECO:0000256" key="5">
    <source>
        <dbReference type="ARBA" id="ARBA00022989"/>
    </source>
</evidence>
<dbReference type="PROSITE" id="PS50893">
    <property type="entry name" value="ABC_TRANSPORTER_2"/>
    <property type="match status" value="1"/>
</dbReference>
<name>A0A7W9UW74_9ACTN</name>
<evidence type="ECO:0000256" key="8">
    <source>
        <dbReference type="SAM" id="Phobius"/>
    </source>
</evidence>
<dbReference type="PANTHER" id="PTHR24221">
    <property type="entry name" value="ATP-BINDING CASSETTE SUB-FAMILY B"/>
    <property type="match status" value="1"/>
</dbReference>
<reference evidence="11 12" key="1">
    <citation type="submission" date="2020-08" db="EMBL/GenBank/DDBJ databases">
        <title>Genomic Encyclopedia of Type Strains, Phase III (KMG-III): the genomes of soil and plant-associated and newly described type strains.</title>
        <authorList>
            <person name="Whitman W."/>
        </authorList>
    </citation>
    <scope>NUCLEOTIDE SEQUENCE [LARGE SCALE GENOMIC DNA]</scope>
    <source>
        <strain evidence="11 12">CECT 8305</strain>
    </source>
</reference>
<dbReference type="GO" id="GO:0005524">
    <property type="term" value="F:ATP binding"/>
    <property type="evidence" value="ECO:0007669"/>
    <property type="project" value="UniProtKB-KW"/>
</dbReference>
<dbReference type="GO" id="GO:0005886">
    <property type="term" value="C:plasma membrane"/>
    <property type="evidence" value="ECO:0007669"/>
    <property type="project" value="UniProtKB-SubCell"/>
</dbReference>
<keyword evidence="4 11" id="KW-0067">ATP-binding</keyword>
<dbReference type="GO" id="GO:0140359">
    <property type="term" value="F:ABC-type transporter activity"/>
    <property type="evidence" value="ECO:0007669"/>
    <property type="project" value="InterPro"/>
</dbReference>
<dbReference type="AlphaFoldDB" id="A0A7W9UW74"/>
<keyword evidence="3" id="KW-0547">Nucleotide-binding</keyword>
<dbReference type="Proteomes" id="UP000588098">
    <property type="component" value="Unassembled WGS sequence"/>
</dbReference>
<feature type="region of interest" description="Disordered" evidence="7">
    <location>
        <begin position="608"/>
        <end position="701"/>
    </location>
</feature>